<feature type="non-terminal residue" evidence="1">
    <location>
        <position position="1"/>
    </location>
</feature>
<proteinExistence type="predicted"/>
<protein>
    <submittedName>
        <fullName evidence="1">Uncharacterized protein</fullName>
    </submittedName>
</protein>
<name>A0A166RFU3_9AGAM</name>
<dbReference type="EMBL" id="KV417504">
    <property type="protein sequence ID" value="KZP28224.1"/>
    <property type="molecule type" value="Genomic_DNA"/>
</dbReference>
<evidence type="ECO:0000313" key="1">
    <source>
        <dbReference type="EMBL" id="KZP28224.1"/>
    </source>
</evidence>
<evidence type="ECO:0000313" key="2">
    <source>
        <dbReference type="Proteomes" id="UP000076532"/>
    </source>
</evidence>
<sequence>PFLHNLRLHGPHGEIVRIQGVFDDSAMVNVISAEAFGKFKHWLTSVGPSDSLLKMADGSLVRSAGKWCGSVEVKGASRQGQFEVFLSGGSWDLLFGKPLLTTFNMTHWCETDEISFDDGGRTVRMPNAHPDSQANVLPPP</sequence>
<dbReference type="OrthoDB" id="2919534at2759"/>
<gene>
    <name evidence="1" type="ORF">FIBSPDRAFT_729357</name>
</gene>
<keyword evidence="2" id="KW-1185">Reference proteome</keyword>
<dbReference type="AlphaFoldDB" id="A0A166RFU3"/>
<reference evidence="1 2" key="1">
    <citation type="journal article" date="2016" name="Mol. Biol. Evol.">
        <title>Comparative Genomics of Early-Diverging Mushroom-Forming Fungi Provides Insights into the Origins of Lignocellulose Decay Capabilities.</title>
        <authorList>
            <person name="Nagy L.G."/>
            <person name="Riley R."/>
            <person name="Tritt A."/>
            <person name="Adam C."/>
            <person name="Daum C."/>
            <person name="Floudas D."/>
            <person name="Sun H."/>
            <person name="Yadav J.S."/>
            <person name="Pangilinan J."/>
            <person name="Larsson K.H."/>
            <person name="Matsuura K."/>
            <person name="Barry K."/>
            <person name="Labutti K."/>
            <person name="Kuo R."/>
            <person name="Ohm R.A."/>
            <person name="Bhattacharya S.S."/>
            <person name="Shirouzu T."/>
            <person name="Yoshinaga Y."/>
            <person name="Martin F.M."/>
            <person name="Grigoriev I.V."/>
            <person name="Hibbett D.S."/>
        </authorList>
    </citation>
    <scope>NUCLEOTIDE SEQUENCE [LARGE SCALE GENOMIC DNA]</scope>
    <source>
        <strain evidence="1 2">CBS 109695</strain>
    </source>
</reference>
<organism evidence="1 2">
    <name type="scientific">Athelia psychrophila</name>
    <dbReference type="NCBI Taxonomy" id="1759441"/>
    <lineage>
        <taxon>Eukaryota</taxon>
        <taxon>Fungi</taxon>
        <taxon>Dikarya</taxon>
        <taxon>Basidiomycota</taxon>
        <taxon>Agaricomycotina</taxon>
        <taxon>Agaricomycetes</taxon>
        <taxon>Agaricomycetidae</taxon>
        <taxon>Atheliales</taxon>
        <taxon>Atheliaceae</taxon>
        <taxon>Athelia</taxon>
    </lineage>
</organism>
<accession>A0A166RFU3</accession>
<dbReference type="Proteomes" id="UP000076532">
    <property type="component" value="Unassembled WGS sequence"/>
</dbReference>